<reference evidence="2" key="1">
    <citation type="submission" date="2020-03" db="EMBL/GenBank/DDBJ databases">
        <title>Genome of Pelagibius litoralis DSM 21314T.</title>
        <authorList>
            <person name="Wang G."/>
        </authorList>
    </citation>
    <scope>NUCLEOTIDE SEQUENCE</scope>
    <source>
        <strain evidence="2">DSM 21314</strain>
    </source>
</reference>
<dbReference type="InterPro" id="IPR024072">
    <property type="entry name" value="DHFR-like_dom_sf"/>
</dbReference>
<dbReference type="Proteomes" id="UP000761264">
    <property type="component" value="Unassembled WGS sequence"/>
</dbReference>
<dbReference type="InterPro" id="IPR002734">
    <property type="entry name" value="RibDG_C"/>
</dbReference>
<evidence type="ECO:0000313" key="2">
    <source>
        <dbReference type="EMBL" id="NIA68700.1"/>
    </source>
</evidence>
<dbReference type="RefSeq" id="WP_167223543.1">
    <property type="nucleotide sequence ID" value="NZ_JAAQPH010000005.1"/>
</dbReference>
<proteinExistence type="predicted"/>
<dbReference type="GO" id="GO:0008703">
    <property type="term" value="F:5-amino-6-(5-phosphoribosylamino)uracil reductase activity"/>
    <property type="evidence" value="ECO:0007669"/>
    <property type="project" value="InterPro"/>
</dbReference>
<dbReference type="Pfam" id="PF01872">
    <property type="entry name" value="RibD_C"/>
    <property type="match status" value="1"/>
</dbReference>
<protein>
    <submittedName>
        <fullName evidence="2">Dihydrofolate reductase</fullName>
    </submittedName>
</protein>
<dbReference type="GO" id="GO:0009231">
    <property type="term" value="P:riboflavin biosynthetic process"/>
    <property type="evidence" value="ECO:0007669"/>
    <property type="project" value="InterPro"/>
</dbReference>
<name>A0A967C578_9PROT</name>
<accession>A0A967C578</accession>
<evidence type="ECO:0000313" key="3">
    <source>
        <dbReference type="Proteomes" id="UP000761264"/>
    </source>
</evidence>
<dbReference type="AlphaFoldDB" id="A0A967C578"/>
<gene>
    <name evidence="2" type="ORF">HBA54_08860</name>
</gene>
<dbReference type="Gene3D" id="3.40.430.10">
    <property type="entry name" value="Dihydrofolate Reductase, subunit A"/>
    <property type="match status" value="1"/>
</dbReference>
<keyword evidence="3" id="KW-1185">Reference proteome</keyword>
<feature type="domain" description="Bacterial bifunctional deaminase-reductase C-terminal" evidence="1">
    <location>
        <begin position="4"/>
        <end position="169"/>
    </location>
</feature>
<evidence type="ECO:0000259" key="1">
    <source>
        <dbReference type="Pfam" id="PF01872"/>
    </source>
</evidence>
<dbReference type="InterPro" id="IPR050765">
    <property type="entry name" value="Riboflavin_Biosynth_HTPR"/>
</dbReference>
<sequence length="175" mass="19420">MRNICYDVAVSVNGFIAGPEDDISVYPHEGDHVDAYFKRLETYDAVIMGRRTYEFGYRFGLEPGQRAYPHMQHYIFSRSLEIPAGAAVEVVRDDWVDTVRRLKTTAGGDIYLCGGGSFAGLLLSQGLVDRLRLKVAPVILHAGIALFDEISDAANLTLTDVVRHDSGVTYLSYDL</sequence>
<dbReference type="EMBL" id="JAAQPH010000005">
    <property type="protein sequence ID" value="NIA68700.1"/>
    <property type="molecule type" value="Genomic_DNA"/>
</dbReference>
<dbReference type="PANTHER" id="PTHR38011:SF11">
    <property type="entry name" value="2,5-DIAMINO-6-RIBOSYLAMINO-4(3H)-PYRIMIDINONE 5'-PHOSPHATE REDUCTASE"/>
    <property type="match status" value="1"/>
</dbReference>
<comment type="caution">
    <text evidence="2">The sequence shown here is derived from an EMBL/GenBank/DDBJ whole genome shotgun (WGS) entry which is preliminary data.</text>
</comment>
<organism evidence="2 3">
    <name type="scientific">Pelagibius litoralis</name>
    <dbReference type="NCBI Taxonomy" id="374515"/>
    <lineage>
        <taxon>Bacteria</taxon>
        <taxon>Pseudomonadati</taxon>
        <taxon>Pseudomonadota</taxon>
        <taxon>Alphaproteobacteria</taxon>
        <taxon>Rhodospirillales</taxon>
        <taxon>Rhodovibrionaceae</taxon>
        <taxon>Pelagibius</taxon>
    </lineage>
</organism>
<dbReference type="SUPFAM" id="SSF53597">
    <property type="entry name" value="Dihydrofolate reductase-like"/>
    <property type="match status" value="1"/>
</dbReference>
<dbReference type="PANTHER" id="PTHR38011">
    <property type="entry name" value="DIHYDROFOLATE REDUCTASE FAMILY PROTEIN (AFU_ORTHOLOGUE AFUA_8G06820)"/>
    <property type="match status" value="1"/>
</dbReference>